<dbReference type="SMART" id="SM01003">
    <property type="entry name" value="AlaDh_PNT_N"/>
    <property type="match status" value="1"/>
</dbReference>
<dbReference type="RefSeq" id="XP_023091837.1">
    <property type="nucleotide sequence ID" value="XM_023236800.1"/>
</dbReference>
<dbReference type="OMA" id="VSRWPQV"/>
<keyword evidence="2" id="KW-0521">NADP</keyword>
<dbReference type="HOGENOM" id="CLU_1272016_0_0_1"/>
<accession>Q2UAA6</accession>
<dbReference type="PROSITE" id="PS00836">
    <property type="entry name" value="ALADH_PNT_1"/>
    <property type="match status" value="1"/>
</dbReference>
<dbReference type="GO" id="GO:0008750">
    <property type="term" value="F:proton-translocating NAD(P)+ transhydrogenase activity"/>
    <property type="evidence" value="ECO:0007669"/>
    <property type="project" value="UniProtKB-EC"/>
</dbReference>
<evidence type="ECO:0000259" key="6">
    <source>
        <dbReference type="SMART" id="SM01003"/>
    </source>
</evidence>
<evidence type="ECO:0000256" key="2">
    <source>
        <dbReference type="ARBA" id="ARBA00022857"/>
    </source>
</evidence>
<feature type="domain" description="Alanine dehydrogenase/pyridine nucleotide transhydrogenase N-terminal" evidence="6">
    <location>
        <begin position="84"/>
        <end position="216"/>
    </location>
</feature>
<evidence type="ECO:0000313" key="8">
    <source>
        <dbReference type="Proteomes" id="UP000006564"/>
    </source>
</evidence>
<evidence type="ECO:0000256" key="4">
    <source>
        <dbReference type="ARBA" id="ARBA00023027"/>
    </source>
</evidence>
<dbReference type="Pfam" id="PF05222">
    <property type="entry name" value="AlaDh_PNT_N"/>
    <property type="match status" value="1"/>
</dbReference>
<dbReference type="GO" id="GO:0005743">
    <property type="term" value="C:mitochondrial inner membrane"/>
    <property type="evidence" value="ECO:0007669"/>
    <property type="project" value="TreeGrafter"/>
</dbReference>
<name>Q2UAA6_ASPOR</name>
<dbReference type="PANTHER" id="PTHR10160:SF19">
    <property type="entry name" value="PROTON-TRANSLOCATING NAD(P)(+) TRANSHYDROGENASE"/>
    <property type="match status" value="1"/>
</dbReference>
<proteinExistence type="predicted"/>
<organism evidence="7 8">
    <name type="scientific">Aspergillus oryzae (strain ATCC 42149 / RIB 40)</name>
    <name type="common">Yellow koji mold</name>
    <dbReference type="NCBI Taxonomy" id="510516"/>
    <lineage>
        <taxon>Eukaryota</taxon>
        <taxon>Fungi</taxon>
        <taxon>Dikarya</taxon>
        <taxon>Ascomycota</taxon>
        <taxon>Pezizomycotina</taxon>
        <taxon>Eurotiomycetes</taxon>
        <taxon>Eurotiomycetidae</taxon>
        <taxon>Eurotiales</taxon>
        <taxon>Aspergillaceae</taxon>
        <taxon>Aspergillus</taxon>
        <taxon>Aspergillus subgen. Circumdati</taxon>
    </lineage>
</organism>
<gene>
    <name evidence="7" type="ORF">AO090102000473</name>
</gene>
<dbReference type="Gene3D" id="3.40.50.720">
    <property type="entry name" value="NAD(P)-binding Rossmann-like Domain"/>
    <property type="match status" value="1"/>
</dbReference>
<dbReference type="GO" id="GO:0050661">
    <property type="term" value="F:NADP binding"/>
    <property type="evidence" value="ECO:0007669"/>
    <property type="project" value="TreeGrafter"/>
</dbReference>
<keyword evidence="4" id="KW-0520">NAD</keyword>
<dbReference type="KEGG" id="aor:AO090102000473"/>
<dbReference type="AlphaFoldDB" id="Q2UAA6"/>
<dbReference type="PANTHER" id="PTHR10160">
    <property type="entry name" value="NAD(P) TRANSHYDROGENASE"/>
    <property type="match status" value="1"/>
</dbReference>
<protein>
    <recommendedName>
        <fullName evidence="1">proton-translocating NAD(P)(+) transhydrogenase</fullName>
        <ecNumber evidence="1">7.1.1.1</ecNumber>
    </recommendedName>
</protein>
<dbReference type="GO" id="GO:0006740">
    <property type="term" value="P:NADPH regeneration"/>
    <property type="evidence" value="ECO:0007669"/>
    <property type="project" value="TreeGrafter"/>
</dbReference>
<dbReference type="EMBL" id="BA000052">
    <property type="protein sequence ID" value="BAE61509.1"/>
    <property type="molecule type" value="Genomic_DNA"/>
</dbReference>
<dbReference type="SUPFAM" id="SSF52283">
    <property type="entry name" value="Formate/glycerate dehydrogenase catalytic domain-like"/>
    <property type="match status" value="1"/>
</dbReference>
<dbReference type="EMBL" id="AP007162">
    <property type="protein sequence ID" value="BAE61509.1"/>
    <property type="molecule type" value="Genomic_DNA"/>
</dbReference>
<dbReference type="InterPro" id="IPR007886">
    <property type="entry name" value="AlaDH/PNT_N"/>
</dbReference>
<evidence type="ECO:0000313" key="7">
    <source>
        <dbReference type="EMBL" id="BAE61509.1"/>
    </source>
</evidence>
<dbReference type="InterPro" id="IPR008142">
    <property type="entry name" value="AlaDH/PNT_CS1"/>
</dbReference>
<reference evidence="7 8" key="1">
    <citation type="journal article" date="2005" name="Nature">
        <title>Genome sequencing and analysis of Aspergillus oryzae.</title>
        <authorList>
            <person name="Machida M."/>
            <person name="Asai K."/>
            <person name="Sano M."/>
            <person name="Tanaka T."/>
            <person name="Kumagai T."/>
            <person name="Terai G."/>
            <person name="Kusumoto K."/>
            <person name="Arima T."/>
            <person name="Akita O."/>
            <person name="Kashiwagi Y."/>
            <person name="Abe K."/>
            <person name="Gomi K."/>
            <person name="Horiuchi H."/>
            <person name="Kitamoto K."/>
            <person name="Kobayashi T."/>
            <person name="Takeuchi M."/>
            <person name="Denning D.W."/>
            <person name="Galagan J.E."/>
            <person name="Nierman W.C."/>
            <person name="Yu J."/>
            <person name="Archer D.B."/>
            <person name="Bennett J.W."/>
            <person name="Bhatnagar D."/>
            <person name="Cleveland T.E."/>
            <person name="Fedorova N.D."/>
            <person name="Gotoh O."/>
            <person name="Horikawa H."/>
            <person name="Hosoyama A."/>
            <person name="Ichinomiya M."/>
            <person name="Igarashi R."/>
            <person name="Iwashita K."/>
            <person name="Juvvadi P.R."/>
            <person name="Kato M."/>
            <person name="Kato Y."/>
            <person name="Kin T."/>
            <person name="Kokubun A."/>
            <person name="Maeda H."/>
            <person name="Maeyama N."/>
            <person name="Maruyama J."/>
            <person name="Nagasaki H."/>
            <person name="Nakajima T."/>
            <person name="Oda K."/>
            <person name="Okada K."/>
            <person name="Paulsen I."/>
            <person name="Sakamoto K."/>
            <person name="Sawano T."/>
            <person name="Takahashi M."/>
            <person name="Takase K."/>
            <person name="Terabayashi Y."/>
            <person name="Wortman J."/>
            <person name="Yamada O."/>
            <person name="Yamagata Y."/>
            <person name="Anazawa H."/>
            <person name="Hata Y."/>
            <person name="Koide Y."/>
            <person name="Komori T."/>
            <person name="Koyama Y."/>
            <person name="Minetoki T."/>
            <person name="Suharnan S."/>
            <person name="Tanaka A."/>
            <person name="Isono K."/>
            <person name="Kuhara S."/>
            <person name="Ogasawara N."/>
            <person name="Kikuchi H."/>
        </authorList>
    </citation>
    <scope>NUCLEOTIDE SEQUENCE [LARGE SCALE GENOMIC DNA]</scope>
    <source>
        <strain evidence="8">ATCC 42149 / RIB 40</strain>
    </source>
</reference>
<dbReference type="EC" id="7.1.1.1" evidence="1"/>
<dbReference type="STRING" id="510516.Q2UAA6"/>
<dbReference type="VEuPathDB" id="FungiDB:AO090102000473"/>
<evidence type="ECO:0000256" key="5">
    <source>
        <dbReference type="ARBA" id="ARBA00048202"/>
    </source>
</evidence>
<evidence type="ECO:0000256" key="1">
    <source>
        <dbReference type="ARBA" id="ARBA00012943"/>
    </source>
</evidence>
<sequence length="217" mass="23784">MSVSLTLRSALGPCRAASIARPGKSLFAFQHSVIQSRTPYVPYQRNAYERPSVSRWPQVARRSASSSSSPSPVPVVPYSSLTVGVPRETYPNERRVAITPQNVALLLRKGFSRVLIERGAGEAAELLDQAYEQAGATLVDRATVWSQSNIILKVRGPQPGDEIEALQQGSTIISFLYPAQNKQLVDQLASRRVTAFAMDMVPRISRAQTFDALRCVA</sequence>
<dbReference type="GO" id="GO:0016491">
    <property type="term" value="F:oxidoreductase activity"/>
    <property type="evidence" value="ECO:0007669"/>
    <property type="project" value="InterPro"/>
</dbReference>
<keyword evidence="8" id="KW-1185">Reference proteome</keyword>
<comment type="catalytic activity">
    <reaction evidence="5">
        <text>NAD(+) + NADPH + H(+)(in) = NADH + NADP(+) + H(+)(out)</text>
        <dbReference type="Rhea" id="RHEA:47992"/>
        <dbReference type="ChEBI" id="CHEBI:15378"/>
        <dbReference type="ChEBI" id="CHEBI:57540"/>
        <dbReference type="ChEBI" id="CHEBI:57783"/>
        <dbReference type="ChEBI" id="CHEBI:57945"/>
        <dbReference type="ChEBI" id="CHEBI:58349"/>
        <dbReference type="EC" id="7.1.1.1"/>
    </reaction>
</comment>
<keyword evidence="3" id="KW-1278">Translocase</keyword>
<dbReference type="GeneID" id="5994687"/>
<evidence type="ECO:0000256" key="3">
    <source>
        <dbReference type="ARBA" id="ARBA00022967"/>
    </source>
</evidence>
<dbReference type="Proteomes" id="UP000006564">
    <property type="component" value="Chromosome 4"/>
</dbReference>